<evidence type="ECO:0000313" key="2">
    <source>
        <dbReference type="Proteomes" id="UP000479000"/>
    </source>
</evidence>
<evidence type="ECO:0000313" key="1">
    <source>
        <dbReference type="EMBL" id="CAA9999366.1"/>
    </source>
</evidence>
<dbReference type="EMBL" id="CADCXU010008706">
    <property type="protein sequence ID" value="CAA9999366.1"/>
    <property type="molecule type" value="Genomic_DNA"/>
</dbReference>
<accession>A0A6H5GAK5</accession>
<keyword evidence="2" id="KW-1185">Reference proteome</keyword>
<name>A0A6H5GAK5_9HEMI</name>
<sequence length="81" mass="9370">MSPLLALSPIRPLFGAIPKVMLDYRHRRTIWSMSTTDHRTTFTVGWPCTDWRVRASLSRSSRDGRITCEFRMMGSRGNLLN</sequence>
<dbReference type="Proteomes" id="UP000479000">
    <property type="component" value="Unassembled WGS sequence"/>
</dbReference>
<proteinExistence type="predicted"/>
<dbReference type="AlphaFoldDB" id="A0A6H5GAK5"/>
<reference evidence="1 2" key="1">
    <citation type="submission" date="2020-02" db="EMBL/GenBank/DDBJ databases">
        <authorList>
            <person name="Ferguson B K."/>
        </authorList>
    </citation>
    <scope>NUCLEOTIDE SEQUENCE [LARGE SCALE GENOMIC DNA]</scope>
</reference>
<protein>
    <submittedName>
        <fullName evidence="1">Uncharacterized protein</fullName>
    </submittedName>
</protein>
<organism evidence="1 2">
    <name type="scientific">Nesidiocoris tenuis</name>
    <dbReference type="NCBI Taxonomy" id="355587"/>
    <lineage>
        <taxon>Eukaryota</taxon>
        <taxon>Metazoa</taxon>
        <taxon>Ecdysozoa</taxon>
        <taxon>Arthropoda</taxon>
        <taxon>Hexapoda</taxon>
        <taxon>Insecta</taxon>
        <taxon>Pterygota</taxon>
        <taxon>Neoptera</taxon>
        <taxon>Paraneoptera</taxon>
        <taxon>Hemiptera</taxon>
        <taxon>Heteroptera</taxon>
        <taxon>Panheteroptera</taxon>
        <taxon>Cimicomorpha</taxon>
        <taxon>Miridae</taxon>
        <taxon>Dicyphina</taxon>
        <taxon>Nesidiocoris</taxon>
    </lineage>
</organism>
<gene>
    <name evidence="1" type="ORF">NTEN_LOCUS5649</name>
</gene>